<feature type="region of interest" description="Disordered" evidence="1">
    <location>
        <begin position="645"/>
        <end position="794"/>
    </location>
</feature>
<reference evidence="4" key="2">
    <citation type="submission" date="2015-01" db="EMBL/GenBank/DDBJ databases">
        <title>Evolutionary Origins and Diversification of the Mycorrhizal Mutualists.</title>
        <authorList>
            <consortium name="DOE Joint Genome Institute"/>
            <consortium name="Mycorrhizal Genomics Consortium"/>
            <person name="Kohler A."/>
            <person name="Kuo A."/>
            <person name="Nagy L.G."/>
            <person name="Floudas D."/>
            <person name="Copeland A."/>
            <person name="Barry K.W."/>
            <person name="Cichocki N."/>
            <person name="Veneault-Fourrey C."/>
            <person name="LaButti K."/>
            <person name="Lindquist E.A."/>
            <person name="Lipzen A."/>
            <person name="Lundell T."/>
            <person name="Morin E."/>
            <person name="Murat C."/>
            <person name="Riley R."/>
            <person name="Ohm R."/>
            <person name="Sun H."/>
            <person name="Tunlid A."/>
            <person name="Henrissat B."/>
            <person name="Grigoriev I.V."/>
            <person name="Hibbett D.S."/>
            <person name="Martin F."/>
        </authorList>
    </citation>
    <scope>NUCLEOTIDE SEQUENCE [LARGE SCALE GENOMIC DNA]</scope>
    <source>
        <strain evidence="4">LaAM-08-1</strain>
    </source>
</reference>
<protein>
    <submittedName>
        <fullName evidence="3">Uncharacterized protein</fullName>
    </submittedName>
</protein>
<keyword evidence="2" id="KW-0812">Transmembrane</keyword>
<dbReference type="OrthoDB" id="2425321at2759"/>
<proteinExistence type="predicted"/>
<keyword evidence="2" id="KW-0472">Membrane</keyword>
<feature type="transmembrane region" description="Helical" evidence="2">
    <location>
        <begin position="996"/>
        <end position="1015"/>
    </location>
</feature>
<feature type="compositionally biased region" description="Basic and acidic residues" evidence="1">
    <location>
        <begin position="400"/>
        <end position="413"/>
    </location>
</feature>
<accession>A0A0C9XI91</accession>
<keyword evidence="4" id="KW-1185">Reference proteome</keyword>
<feature type="compositionally biased region" description="Basic and acidic residues" evidence="1">
    <location>
        <begin position="681"/>
        <end position="741"/>
    </location>
</feature>
<feature type="compositionally biased region" description="Basic and acidic residues" evidence="1">
    <location>
        <begin position="765"/>
        <end position="785"/>
    </location>
</feature>
<dbReference type="CDD" id="cd14688">
    <property type="entry name" value="bZIP_YAP"/>
    <property type="match status" value="1"/>
</dbReference>
<sequence length="1033" mass="111134">MALTSDSQPPPSRSRTSSISTFSFPRTSSPTKDPTFIAIPKPSSNAHPYAIKTTSTGVLSRSSSSPHHQAHSTTLTQHHYVPSTPSPSGQASPTKYKPPRENRHRYSRSLTSEEPRSLPVPPSRSPSPSPPSGNGGEDEEDDTPRMRQRTKRADTLPSSTIPTLELPEDPKTWSPTHLSTYLSSTLRGAGAGEIPDQVTRDITAFVKEKQITGKTFLRLNEGDLERSELPKTHHPILLSASRSLRQNILQGRIWGFESSHSFPLNSPQNDDFSSNSPNVDVGRSRNVSFDSTSNGNGRVKGMIASLERSSSSEDDDDDQEKGGRRSNSPNKNQRHPTAYSPSKEQQHSASYSHSPNKTQRALPSRGTVHDLFSFSAPSPGTGFSASAPSPGAGRGANTKEGSDTRTEGEETIKSPHQARLLPYPPLLTPVHTGSGSRSPFISTGSPFAPASISMDAAGLYELGYRYAPLPLSSLPTGSSGPVPPPFGAIPIPLGVGGPGQQHARPLPLPPHNGQQLLVDPPVSGVGGERKREGVATTVTDSGSVIHHPRPRPGVGVGLVGFYDVPRDTSGDDVPPPSDDGAGPDTQTEPETETEGGYDTAPSQLSEDGGDEPSMVDLLLSHSPAHPISGAEAWELELGETVKRVGAGVGGSTNGIGGSGVVRTGRGRRVRAKVGGVGEGGKSIKEKDEHEEKGKGKAEGRGKENAEERVEGKGKAQEGTKGEEEEPNVREMEDAGDERKPDLWSVFDLDPPRGGQRASKLGSGDVDDRSALDLDPHFSLDSHSDTTEQVISNSTEHDLTTLRATLTTRQEALDQRELGLAARQERIEGMDERVREVQRAVGYREEAVGRREKEVEEREKAVERREEKVAGLEQALDEQERALDQRGSELEERSKRVEEEKEMRSVQLGGLNASTSALGSNSWPITLLRSVVFRVLGDKTSSFLFCSGPPSSSDPSPSSNPTSSTTTPSSASTPPQRRPRRDWEARRDLYLSTGGRGSYLVLVGIGVCAVVLKVLVRRLTGVGMWSWLGRRSRR</sequence>
<dbReference type="Gene3D" id="1.10.150.50">
    <property type="entry name" value="Transcription Factor, Ets-1"/>
    <property type="match status" value="1"/>
</dbReference>
<feature type="region of interest" description="Disordered" evidence="1">
    <location>
        <begin position="524"/>
        <end position="622"/>
    </location>
</feature>
<evidence type="ECO:0000256" key="2">
    <source>
        <dbReference type="SAM" id="Phobius"/>
    </source>
</evidence>
<feature type="compositionally biased region" description="Gly residues" evidence="1">
    <location>
        <begin position="646"/>
        <end position="659"/>
    </location>
</feature>
<feature type="compositionally biased region" description="Polar residues" evidence="1">
    <location>
        <begin position="285"/>
        <end position="296"/>
    </location>
</feature>
<evidence type="ECO:0000313" key="3">
    <source>
        <dbReference type="EMBL" id="KIJ97341.1"/>
    </source>
</evidence>
<dbReference type="HOGENOM" id="CLU_303657_0_0_1"/>
<dbReference type="AlphaFoldDB" id="A0A0C9XI91"/>
<feature type="compositionally biased region" description="Pro residues" evidence="1">
    <location>
        <begin position="118"/>
        <end position="131"/>
    </location>
</feature>
<feature type="compositionally biased region" description="Low complexity" evidence="1">
    <location>
        <begin position="1"/>
        <end position="31"/>
    </location>
</feature>
<reference evidence="3 4" key="1">
    <citation type="submission" date="2014-04" db="EMBL/GenBank/DDBJ databases">
        <authorList>
            <consortium name="DOE Joint Genome Institute"/>
            <person name="Kuo A."/>
            <person name="Kohler A."/>
            <person name="Nagy L.G."/>
            <person name="Floudas D."/>
            <person name="Copeland A."/>
            <person name="Barry K.W."/>
            <person name="Cichocki N."/>
            <person name="Veneault-Fourrey C."/>
            <person name="LaButti K."/>
            <person name="Lindquist E.A."/>
            <person name="Lipzen A."/>
            <person name="Lundell T."/>
            <person name="Morin E."/>
            <person name="Murat C."/>
            <person name="Sun H."/>
            <person name="Tunlid A."/>
            <person name="Henrissat B."/>
            <person name="Grigoriev I.V."/>
            <person name="Hibbett D.S."/>
            <person name="Martin F."/>
            <person name="Nordberg H.P."/>
            <person name="Cantor M.N."/>
            <person name="Hua S.X."/>
        </authorList>
    </citation>
    <scope>NUCLEOTIDE SEQUENCE [LARGE SCALE GENOMIC DNA]</scope>
    <source>
        <strain evidence="3 4">LaAM-08-1</strain>
    </source>
</reference>
<feature type="compositionally biased region" description="Polar residues" evidence="1">
    <location>
        <begin position="339"/>
        <end position="361"/>
    </location>
</feature>
<feature type="compositionally biased region" description="Low complexity" evidence="1">
    <location>
        <begin position="946"/>
        <end position="974"/>
    </location>
</feature>
<evidence type="ECO:0000313" key="4">
    <source>
        <dbReference type="Proteomes" id="UP000054477"/>
    </source>
</evidence>
<gene>
    <name evidence="3" type="ORF">K443DRAFT_681613</name>
</gene>
<feature type="region of interest" description="Disordered" evidence="1">
    <location>
        <begin position="870"/>
        <end position="907"/>
    </location>
</feature>
<feature type="region of interest" description="Disordered" evidence="1">
    <location>
        <begin position="265"/>
        <end position="425"/>
    </location>
</feature>
<organism evidence="3 4">
    <name type="scientific">Laccaria amethystina LaAM-08-1</name>
    <dbReference type="NCBI Taxonomy" id="1095629"/>
    <lineage>
        <taxon>Eukaryota</taxon>
        <taxon>Fungi</taxon>
        <taxon>Dikarya</taxon>
        <taxon>Basidiomycota</taxon>
        <taxon>Agaricomycotina</taxon>
        <taxon>Agaricomycetes</taxon>
        <taxon>Agaricomycetidae</taxon>
        <taxon>Agaricales</taxon>
        <taxon>Agaricineae</taxon>
        <taxon>Hydnangiaceae</taxon>
        <taxon>Laccaria</taxon>
    </lineage>
</organism>
<name>A0A0C9XI91_9AGAR</name>
<feature type="region of interest" description="Disordered" evidence="1">
    <location>
        <begin position="1"/>
        <end position="175"/>
    </location>
</feature>
<feature type="region of interest" description="Disordered" evidence="1">
    <location>
        <begin position="946"/>
        <end position="983"/>
    </location>
</feature>
<feature type="compositionally biased region" description="Low complexity" evidence="1">
    <location>
        <begin position="375"/>
        <end position="391"/>
    </location>
</feature>
<feature type="compositionally biased region" description="Basic and acidic residues" evidence="1">
    <location>
        <begin position="877"/>
        <end position="903"/>
    </location>
</feature>
<dbReference type="Proteomes" id="UP000054477">
    <property type="component" value="Unassembled WGS sequence"/>
</dbReference>
<keyword evidence="2" id="KW-1133">Transmembrane helix</keyword>
<feature type="compositionally biased region" description="Low complexity" evidence="1">
    <location>
        <begin position="53"/>
        <end position="65"/>
    </location>
</feature>
<feature type="compositionally biased region" description="Polar residues" evidence="1">
    <location>
        <begin position="265"/>
        <end position="278"/>
    </location>
</feature>
<evidence type="ECO:0000256" key="1">
    <source>
        <dbReference type="SAM" id="MobiDB-lite"/>
    </source>
</evidence>
<dbReference type="InterPro" id="IPR013761">
    <property type="entry name" value="SAM/pointed_sf"/>
</dbReference>
<dbReference type="EMBL" id="KN838696">
    <property type="protein sequence ID" value="KIJ97341.1"/>
    <property type="molecule type" value="Genomic_DNA"/>
</dbReference>